<organism evidence="8 9">
    <name type="scientific">Mycoplasmopsis maculosa</name>
    <dbReference type="NCBI Taxonomy" id="114885"/>
    <lineage>
        <taxon>Bacteria</taxon>
        <taxon>Bacillati</taxon>
        <taxon>Mycoplasmatota</taxon>
        <taxon>Mycoplasmoidales</taxon>
        <taxon>Metamycoplasmataceae</taxon>
        <taxon>Mycoplasmopsis</taxon>
    </lineage>
</organism>
<keyword evidence="9" id="KW-1185">Reference proteome</keyword>
<keyword evidence="6 7" id="KW-0472">Membrane</keyword>
<accession>A0A449B4J7</accession>
<evidence type="ECO:0000256" key="4">
    <source>
        <dbReference type="ARBA" id="ARBA00022692"/>
    </source>
</evidence>
<evidence type="ECO:0000256" key="3">
    <source>
        <dbReference type="ARBA" id="ARBA00022679"/>
    </source>
</evidence>
<evidence type="ECO:0000256" key="6">
    <source>
        <dbReference type="ARBA" id="ARBA00023136"/>
    </source>
</evidence>
<dbReference type="PANTHER" id="PTHR30589:SF0">
    <property type="entry name" value="PHOSPHATIDYLGLYCEROL--PROLIPOPROTEIN DIACYLGLYCERYL TRANSFERASE"/>
    <property type="match status" value="1"/>
</dbReference>
<evidence type="ECO:0000256" key="7">
    <source>
        <dbReference type="HAMAP-Rule" id="MF_01147"/>
    </source>
</evidence>
<dbReference type="NCBIfam" id="TIGR00544">
    <property type="entry name" value="lgt"/>
    <property type="match status" value="1"/>
</dbReference>
<keyword evidence="2 7" id="KW-1003">Cell membrane</keyword>
<comment type="similarity">
    <text evidence="1 7">Belongs to the Lgt family.</text>
</comment>
<dbReference type="EC" id="2.5.1.145" evidence="7"/>
<dbReference type="Pfam" id="PF01790">
    <property type="entry name" value="LGT"/>
    <property type="match status" value="1"/>
</dbReference>
<dbReference type="PANTHER" id="PTHR30589">
    <property type="entry name" value="PROLIPOPROTEIN DIACYLGLYCERYL TRANSFERASE"/>
    <property type="match status" value="1"/>
</dbReference>
<dbReference type="UniPathway" id="UPA00664"/>
<comment type="function">
    <text evidence="7">Catalyzes the transfer of the diacylglyceryl group from phosphatidylglycerol to the sulfhydryl group of the N-terminal cysteine of a prolipoprotein, the first step in the formation of mature lipoproteins.</text>
</comment>
<dbReference type="GO" id="GO:0008961">
    <property type="term" value="F:phosphatidylglycerol-prolipoprotein diacylglyceryl transferase activity"/>
    <property type="evidence" value="ECO:0007669"/>
    <property type="project" value="UniProtKB-UniRule"/>
</dbReference>
<dbReference type="PROSITE" id="PS01311">
    <property type="entry name" value="LGT"/>
    <property type="match status" value="1"/>
</dbReference>
<dbReference type="Proteomes" id="UP000290243">
    <property type="component" value="Chromosome"/>
</dbReference>
<dbReference type="GO" id="GO:0005886">
    <property type="term" value="C:plasma membrane"/>
    <property type="evidence" value="ECO:0007669"/>
    <property type="project" value="UniProtKB-SubCell"/>
</dbReference>
<feature type="binding site" evidence="7">
    <location>
        <position position="153"/>
    </location>
    <ligand>
        <name>a 1,2-diacyl-sn-glycero-3-phospho-(1'-sn-glycerol)</name>
        <dbReference type="ChEBI" id="CHEBI:64716"/>
    </ligand>
</feature>
<dbReference type="KEGG" id="mmau:NCTC10168_00418"/>
<keyword evidence="4 7" id="KW-0812">Transmembrane</keyword>
<dbReference type="HAMAP" id="MF_01147">
    <property type="entry name" value="Lgt"/>
    <property type="match status" value="1"/>
</dbReference>
<dbReference type="RefSeq" id="WP_223211704.1">
    <property type="nucleotide sequence ID" value="NZ_LR215037.1"/>
</dbReference>
<keyword evidence="8" id="KW-0449">Lipoprotein</keyword>
<feature type="transmembrane region" description="Helical" evidence="7">
    <location>
        <begin position="205"/>
        <end position="223"/>
    </location>
</feature>
<dbReference type="InterPro" id="IPR001640">
    <property type="entry name" value="Lgt"/>
</dbReference>
<evidence type="ECO:0000256" key="5">
    <source>
        <dbReference type="ARBA" id="ARBA00022989"/>
    </source>
</evidence>
<feature type="transmembrane region" description="Helical" evidence="7">
    <location>
        <begin position="106"/>
        <end position="126"/>
    </location>
</feature>
<evidence type="ECO:0000256" key="2">
    <source>
        <dbReference type="ARBA" id="ARBA00022475"/>
    </source>
</evidence>
<feature type="transmembrane region" description="Helical" evidence="7">
    <location>
        <begin position="33"/>
        <end position="55"/>
    </location>
</feature>
<dbReference type="GO" id="GO:0042158">
    <property type="term" value="P:lipoprotein biosynthetic process"/>
    <property type="evidence" value="ECO:0007669"/>
    <property type="project" value="UniProtKB-UniRule"/>
</dbReference>
<evidence type="ECO:0000313" key="8">
    <source>
        <dbReference type="EMBL" id="VEU75496.1"/>
    </source>
</evidence>
<sequence length="322" mass="37395">MTSNIKVAPGTPTNFAPFLEGQSFTIGSEAFPIHTYSITMMLGILASILTIAIFWRRARYKWDYLFTLILITVPLSIIGSRLWFLVEAAIYSTNFNFANWYKIWEGGLSIQGGIICAFIADITYVYSKRHVMDIRKVADIIIPTILIGQVIGRWGNYANHEVFGKIDLDGSSSFIFGDSFANNMFIKTADGTVAYRYPLFLYESIANFIGYIILVWIINWMGLLKPGSSSSWYFIYYGLVRLAMEPLREESYLIYTIAAYLFIIGGTISFIFFQFFNPTHYLKEWRKYRFIYVYAHPEKYIKWIEKTRFKTKKSHKITEVYS</sequence>
<dbReference type="EMBL" id="LR215037">
    <property type="protein sequence ID" value="VEU75496.1"/>
    <property type="molecule type" value="Genomic_DNA"/>
</dbReference>
<evidence type="ECO:0000256" key="1">
    <source>
        <dbReference type="ARBA" id="ARBA00007150"/>
    </source>
</evidence>
<keyword evidence="3 7" id="KW-0808">Transferase</keyword>
<gene>
    <name evidence="7 8" type="primary">lgt</name>
    <name evidence="8" type="ORF">NCTC10168_00418</name>
</gene>
<name>A0A449B4J7_9BACT</name>
<dbReference type="AlphaFoldDB" id="A0A449B4J7"/>
<protein>
    <recommendedName>
        <fullName evidence="7">Phosphatidylglycerol--prolipoprotein diacylglyceryl transferase</fullName>
        <ecNumber evidence="7">2.5.1.145</ecNumber>
    </recommendedName>
</protein>
<evidence type="ECO:0000313" key="9">
    <source>
        <dbReference type="Proteomes" id="UP000290243"/>
    </source>
</evidence>
<keyword evidence="8" id="KW-0328">Glycosyltransferase</keyword>
<feature type="transmembrane region" description="Helical" evidence="7">
    <location>
        <begin position="62"/>
        <end position="86"/>
    </location>
</feature>
<proteinExistence type="inferred from homology"/>
<feature type="transmembrane region" description="Helical" evidence="7">
    <location>
        <begin position="252"/>
        <end position="276"/>
    </location>
</feature>
<comment type="subcellular location">
    <subcellularLocation>
        <location evidence="7">Cell membrane</location>
        <topology evidence="7">Multi-pass membrane protein</topology>
    </subcellularLocation>
</comment>
<comment type="catalytic activity">
    <reaction evidence="7">
        <text>L-cysteinyl-[prolipoprotein] + a 1,2-diacyl-sn-glycero-3-phospho-(1'-sn-glycerol) = an S-1,2-diacyl-sn-glyceryl-L-cysteinyl-[prolipoprotein] + sn-glycerol 1-phosphate + H(+)</text>
        <dbReference type="Rhea" id="RHEA:56712"/>
        <dbReference type="Rhea" id="RHEA-COMP:14679"/>
        <dbReference type="Rhea" id="RHEA-COMP:14680"/>
        <dbReference type="ChEBI" id="CHEBI:15378"/>
        <dbReference type="ChEBI" id="CHEBI:29950"/>
        <dbReference type="ChEBI" id="CHEBI:57685"/>
        <dbReference type="ChEBI" id="CHEBI:64716"/>
        <dbReference type="ChEBI" id="CHEBI:140658"/>
        <dbReference type="EC" id="2.5.1.145"/>
    </reaction>
</comment>
<keyword evidence="5 7" id="KW-1133">Transmembrane helix</keyword>
<reference evidence="8 9" key="1">
    <citation type="submission" date="2019-01" db="EMBL/GenBank/DDBJ databases">
        <authorList>
            <consortium name="Pathogen Informatics"/>
        </authorList>
    </citation>
    <scope>NUCLEOTIDE SEQUENCE [LARGE SCALE GENOMIC DNA]</scope>
    <source>
        <strain evidence="8 9">NCTC10168</strain>
    </source>
</reference>
<comment type="pathway">
    <text evidence="7">Protein modification; lipoprotein biosynthesis (diacylglyceryl transfer).</text>
</comment>